<gene>
    <name evidence="1" type="ORF">H9L14_14565</name>
</gene>
<protein>
    <recommendedName>
        <fullName evidence="3">Response regulatory domain-containing protein</fullName>
    </recommendedName>
</protein>
<evidence type="ECO:0008006" key="3">
    <source>
        <dbReference type="Google" id="ProtNLM"/>
    </source>
</evidence>
<sequence>MLNSMTILIFDGSGYSGLDLSEAIEESDGRVAGPVATLSEALTILDSVDVGGAIVDCELPGASEVVLLLAERDVPLVIQTSVALPQSLGDLGERASVLTRPVDPRTLLETLLIEVARSELRASNMLGKV</sequence>
<dbReference type="Gene3D" id="3.40.50.2300">
    <property type="match status" value="1"/>
</dbReference>
<evidence type="ECO:0000313" key="2">
    <source>
        <dbReference type="Proteomes" id="UP000516105"/>
    </source>
</evidence>
<dbReference type="InterPro" id="IPR011006">
    <property type="entry name" value="CheY-like_superfamily"/>
</dbReference>
<accession>A0ABX6T771</accession>
<organism evidence="1 2">
    <name type="scientific">Sphingomonas sediminicola</name>
    <dbReference type="NCBI Taxonomy" id="386874"/>
    <lineage>
        <taxon>Bacteria</taxon>
        <taxon>Pseudomonadati</taxon>
        <taxon>Pseudomonadota</taxon>
        <taxon>Alphaproteobacteria</taxon>
        <taxon>Sphingomonadales</taxon>
        <taxon>Sphingomonadaceae</taxon>
        <taxon>Sphingomonas</taxon>
    </lineage>
</organism>
<proteinExistence type="predicted"/>
<dbReference type="RefSeq" id="WP_187708669.1">
    <property type="nucleotide sequence ID" value="NZ_CP060782.1"/>
</dbReference>
<keyword evidence="2" id="KW-1185">Reference proteome</keyword>
<evidence type="ECO:0000313" key="1">
    <source>
        <dbReference type="EMBL" id="QNP45716.1"/>
    </source>
</evidence>
<reference evidence="1 2" key="1">
    <citation type="submission" date="2020-08" db="EMBL/GenBank/DDBJ databases">
        <title>Genome sequence of Sphingomonas sediminicola KACC 15039T.</title>
        <authorList>
            <person name="Hyun D.-W."/>
            <person name="Bae J.-W."/>
        </authorList>
    </citation>
    <scope>NUCLEOTIDE SEQUENCE [LARGE SCALE GENOMIC DNA]</scope>
    <source>
        <strain evidence="1 2">KACC 15039</strain>
    </source>
</reference>
<name>A0ABX6T771_9SPHN</name>
<dbReference type="EMBL" id="CP060782">
    <property type="protein sequence ID" value="QNP45716.1"/>
    <property type="molecule type" value="Genomic_DNA"/>
</dbReference>
<dbReference type="SUPFAM" id="SSF52172">
    <property type="entry name" value="CheY-like"/>
    <property type="match status" value="1"/>
</dbReference>
<dbReference type="Proteomes" id="UP000516105">
    <property type="component" value="Chromosome"/>
</dbReference>